<dbReference type="InterPro" id="IPR017866">
    <property type="entry name" value="Succ-CoA_synthase_bsu_CS"/>
</dbReference>
<dbReference type="Gene3D" id="3.30.1490.20">
    <property type="entry name" value="ATP-grasp fold, A domain"/>
    <property type="match status" value="1"/>
</dbReference>
<comment type="subunit">
    <text evidence="12">Heterodimer of an alpha and a beta subunit. The beta subunit determines specificity for GTP.</text>
</comment>
<dbReference type="FunFam" id="3.30.470.20:FF:000002">
    <property type="entry name" value="Succinate--CoA ligase [ADP-forming] subunit beta"/>
    <property type="match status" value="1"/>
</dbReference>
<feature type="binding site" evidence="13">
    <location>
        <position position="267"/>
    </location>
    <ligand>
        <name>Mg(2+)</name>
        <dbReference type="ChEBI" id="CHEBI:18420"/>
    </ligand>
</feature>
<dbReference type="EMBL" id="UYJE01004002">
    <property type="protein sequence ID" value="VDI24061.1"/>
    <property type="molecule type" value="Genomic_DNA"/>
</dbReference>
<evidence type="ECO:0000256" key="3">
    <source>
        <dbReference type="ARBA" id="ARBA00022598"/>
    </source>
</evidence>
<feature type="binding site" evidence="13">
    <location>
        <position position="292"/>
    </location>
    <ligand>
        <name>Mg(2+)</name>
        <dbReference type="ChEBI" id="CHEBI:18420"/>
    </ligand>
</feature>
<dbReference type="GO" id="GO:0004776">
    <property type="term" value="F:succinate-CoA ligase (GDP-forming) activity"/>
    <property type="evidence" value="ECO:0007669"/>
    <property type="project" value="UniProtKB-EC"/>
</dbReference>
<keyword evidence="4 13" id="KW-0479">Metal-binding</keyword>
<comment type="subunit">
    <text evidence="13">Heterodimer of an alpha and a beta subunit. The beta subunit determines specificity for ATP.</text>
</comment>
<dbReference type="FunFam" id="3.40.50.261:FF:000001">
    <property type="entry name" value="Succinate--CoA ligase [ADP-forming] subunit beta"/>
    <property type="match status" value="1"/>
</dbReference>
<comment type="catalytic activity">
    <reaction evidence="10">
        <text>GTP + succinate + CoA = succinyl-CoA + GDP + phosphate</text>
        <dbReference type="Rhea" id="RHEA:22120"/>
        <dbReference type="ChEBI" id="CHEBI:30031"/>
        <dbReference type="ChEBI" id="CHEBI:37565"/>
        <dbReference type="ChEBI" id="CHEBI:43474"/>
        <dbReference type="ChEBI" id="CHEBI:57287"/>
        <dbReference type="ChEBI" id="CHEBI:57292"/>
        <dbReference type="ChEBI" id="CHEBI:58189"/>
        <dbReference type="EC" id="6.2.1.4"/>
    </reaction>
</comment>
<dbReference type="GO" id="GO:0005524">
    <property type="term" value="F:ATP binding"/>
    <property type="evidence" value="ECO:0007669"/>
    <property type="project" value="UniProtKB-UniRule"/>
</dbReference>
<comment type="function">
    <text evidence="11">GTP-specific succinyl-CoA synthetase functions in the citric acid cycle (TCA), coupling the hydrolysis of succinyl-CoA to the synthesis of GTP and thus represents the only step of substrate-level phosphorylation in the TCA. The beta subunit provides nucleotide specificity of the enzyme and binds the substrate succinate, while the binding sites for coenzyme A and phosphate are found in the alpha subunit.</text>
</comment>
<comment type="catalytic activity">
    <reaction evidence="13">
        <text>succinate + ATP + CoA = succinyl-CoA + ADP + phosphate</text>
        <dbReference type="Rhea" id="RHEA:17661"/>
        <dbReference type="ChEBI" id="CHEBI:30031"/>
        <dbReference type="ChEBI" id="CHEBI:30616"/>
        <dbReference type="ChEBI" id="CHEBI:43474"/>
        <dbReference type="ChEBI" id="CHEBI:57287"/>
        <dbReference type="ChEBI" id="CHEBI:57292"/>
        <dbReference type="ChEBI" id="CHEBI:456216"/>
        <dbReference type="EC" id="6.2.1.5"/>
    </reaction>
</comment>
<protein>
    <recommendedName>
        <fullName evidence="13">Succinate--CoA ligase [ADP-forming] subunit beta, mitochondrial</fullName>
        <ecNumber evidence="13">6.2.1.5</ecNumber>
    </recommendedName>
    <alternativeName>
        <fullName evidence="13">ATP-specific succinyl-CoA synthetase subunit beta</fullName>
        <shortName evidence="13">A-SCS</shortName>
    </alternativeName>
    <alternativeName>
        <fullName evidence="13">Succinyl-CoA synthetase beta-A chain</fullName>
        <shortName evidence="13">SCS-betaA</shortName>
    </alternativeName>
</protein>
<comment type="function">
    <text evidence="13">ATP-specific succinyl-CoA synthetase functions in the citric acid cycle (TCA), coupling the hydrolysis of succinyl-CoA to the synthesis of ATP and thus represents the only step of substrate-level phosphorylation in the TCA. The beta subunit provides nucleotide specificity of the enzyme and binds the substrate succinate, while the binding sites for coenzyme A and phosphate are found in the alpha subunit.</text>
</comment>
<dbReference type="PROSITE" id="PS50975">
    <property type="entry name" value="ATP_GRASP"/>
    <property type="match status" value="1"/>
</dbReference>
<keyword evidence="9 13" id="KW-0496">Mitochondrion</keyword>
<dbReference type="AlphaFoldDB" id="A0A8B6DSZ3"/>
<feature type="domain" description="ATP-grasp" evidence="14">
    <location>
        <begin position="66"/>
        <end position="116"/>
    </location>
</feature>
<dbReference type="Pfam" id="PF08442">
    <property type="entry name" value="ATP-grasp_2"/>
    <property type="match status" value="1"/>
</dbReference>
<dbReference type="GO" id="GO:0006104">
    <property type="term" value="P:succinyl-CoA metabolic process"/>
    <property type="evidence" value="ECO:0007669"/>
    <property type="project" value="TreeGrafter"/>
</dbReference>
<dbReference type="PIRSF" id="PIRSF001554">
    <property type="entry name" value="SucCS_beta"/>
    <property type="match status" value="1"/>
</dbReference>
<reference evidence="15" key="1">
    <citation type="submission" date="2018-11" db="EMBL/GenBank/DDBJ databases">
        <authorList>
            <person name="Alioto T."/>
            <person name="Alioto T."/>
        </authorList>
    </citation>
    <scope>NUCLEOTIDE SEQUENCE</scope>
</reference>
<dbReference type="GO" id="GO:0005739">
    <property type="term" value="C:mitochondrion"/>
    <property type="evidence" value="ECO:0007669"/>
    <property type="project" value="UniProtKB-SubCell"/>
</dbReference>
<dbReference type="HAMAP" id="MF_00558">
    <property type="entry name" value="Succ_CoA_beta"/>
    <property type="match status" value="1"/>
</dbReference>
<evidence type="ECO:0000256" key="13">
    <source>
        <dbReference type="HAMAP-Rule" id="MF_03220"/>
    </source>
</evidence>
<dbReference type="SUPFAM" id="SSF56059">
    <property type="entry name" value="Glutathione synthetase ATP-binding domain-like"/>
    <property type="match status" value="1"/>
</dbReference>
<sequence length="483" mass="52594">MGKPENRVYSDTVIFVSKKMASVILRTTGRLAQKLNTGNSLRILAGSIPSQQSQQRNLSIHEYLSFGLLEKAGIPIPRYRVCETTEEVEKSTAELATETGSTDVVVKAQVLSGGRGKGSFTSGLKGGVKICYTPEEAKKTAEQMLGYDLITKQAPLGRPCNTVMLSERLYSRREFYFAIAMERSFAGPVLVGSSQGGMNIEEVAKENPHAIIKEPIDIFNGMSRNQAVQMAAHMGFDPSCIDKAADIMMKMYYDVFLKYDATLIEINPMTEGATGQDLITYIPQRLSVYCMDCKLNFDSNAEYRQKDIFALQDWSQEDKREHIAAGHNLNYIGLDGNIGCLVNGAGLAMATMDIIKLHGGSPANFLDVGGGATSNQVMEAFRLITSDPKVHAIMVNIFGGIMRCDVIAQGIVAAASELHLKIPIVVRLQGTKVEDAKALMGASDLKIIACDNLDEAAKMAVKLSTIVGLAKEVDVNVKFELPL</sequence>
<name>A0A8B6DSZ3_MYTGA</name>
<dbReference type="InterPro" id="IPR013815">
    <property type="entry name" value="ATP_grasp_subdomain_1"/>
</dbReference>
<comment type="caution">
    <text evidence="15">The sequence shown here is derived from an EMBL/GenBank/DDBJ whole genome shotgun (WGS) entry which is preliminary data.</text>
</comment>
<evidence type="ECO:0000313" key="16">
    <source>
        <dbReference type="Proteomes" id="UP000596742"/>
    </source>
</evidence>
<gene>
    <name evidence="15" type="ORF">MGAL_10B061959</name>
</gene>
<dbReference type="EC" id="6.2.1.5" evidence="13"/>
<dbReference type="PANTHER" id="PTHR11815">
    <property type="entry name" value="SUCCINYL-COA SYNTHETASE BETA CHAIN"/>
    <property type="match status" value="1"/>
</dbReference>
<dbReference type="GO" id="GO:0004775">
    <property type="term" value="F:succinate-CoA ligase (ADP-forming) activity"/>
    <property type="evidence" value="ECO:0007669"/>
    <property type="project" value="UniProtKB-UniRule"/>
</dbReference>
<feature type="binding site" evidence="13">
    <location>
        <begin position="114"/>
        <end position="116"/>
    </location>
    <ligand>
        <name>ATP</name>
        <dbReference type="ChEBI" id="CHEBI:30616"/>
    </ligand>
</feature>
<evidence type="ECO:0000256" key="12">
    <source>
        <dbReference type="ARBA" id="ARBA00063570"/>
    </source>
</evidence>
<comment type="cofactor">
    <cofactor evidence="13">
        <name>Mg(2+)</name>
        <dbReference type="ChEBI" id="CHEBI:18420"/>
    </cofactor>
    <text evidence="13">Binds 1 Mg(2+) ion per subunit.</text>
</comment>
<evidence type="ECO:0000256" key="5">
    <source>
        <dbReference type="ARBA" id="ARBA00022741"/>
    </source>
</evidence>
<keyword evidence="5 13" id="KW-0547">Nucleotide-binding</keyword>
<evidence type="ECO:0000259" key="14">
    <source>
        <dbReference type="PROSITE" id="PS50975"/>
    </source>
</evidence>
<dbReference type="Gene3D" id="3.30.470.20">
    <property type="entry name" value="ATP-grasp fold, B domain"/>
    <property type="match status" value="1"/>
</dbReference>
<feature type="site" description="Important for substrate specificity" evidence="13">
    <location>
        <position position="170"/>
    </location>
</feature>
<evidence type="ECO:0000256" key="2">
    <source>
        <dbReference type="ARBA" id="ARBA00022532"/>
    </source>
</evidence>
<dbReference type="GO" id="GO:0042709">
    <property type="term" value="C:succinate-CoA ligase complex"/>
    <property type="evidence" value="ECO:0007669"/>
    <property type="project" value="TreeGrafter"/>
</dbReference>
<dbReference type="PROSITE" id="PS01217">
    <property type="entry name" value="SUCCINYL_COA_LIG_3"/>
    <property type="match status" value="1"/>
</dbReference>
<dbReference type="HAMAP" id="MF_03220">
    <property type="entry name" value="Succ_CoA_betaA_euk"/>
    <property type="match status" value="1"/>
</dbReference>
<keyword evidence="16" id="KW-1185">Reference proteome</keyword>
<dbReference type="GO" id="GO:0006099">
    <property type="term" value="P:tricarboxylic acid cycle"/>
    <property type="evidence" value="ECO:0007669"/>
    <property type="project" value="UniProtKB-UniRule"/>
</dbReference>
<evidence type="ECO:0000256" key="9">
    <source>
        <dbReference type="ARBA" id="ARBA00023128"/>
    </source>
</evidence>
<dbReference type="InterPro" id="IPR016102">
    <property type="entry name" value="Succinyl-CoA_synth-like"/>
</dbReference>
<dbReference type="InterPro" id="IPR013650">
    <property type="entry name" value="ATP-grasp_succ-CoA_synth-type"/>
</dbReference>
<dbReference type="Pfam" id="PF00549">
    <property type="entry name" value="Ligase_CoA"/>
    <property type="match status" value="1"/>
</dbReference>
<feature type="binding site" evidence="13">
    <location>
        <position position="343"/>
    </location>
    <ligand>
        <name>substrate</name>
        <note>ligand shared with subunit alpha</note>
    </ligand>
</feature>
<feature type="binding site" evidence="13">
    <location>
        <position position="107"/>
    </location>
    <ligand>
        <name>ATP</name>
        <dbReference type="ChEBI" id="CHEBI:30616"/>
    </ligand>
</feature>
<dbReference type="InterPro" id="IPR005811">
    <property type="entry name" value="SUCC_ACL_C"/>
</dbReference>
<dbReference type="UniPathway" id="UPA00223">
    <property type="reaction ID" value="UER00999"/>
</dbReference>
<keyword evidence="2 13" id="KW-0816">Tricarboxylic acid cycle</keyword>
<dbReference type="FunFam" id="3.30.1490.20:FF:000004">
    <property type="entry name" value="Succinate--CoA ligase [ADP-forming] subunit beta, mitochondrial"/>
    <property type="match status" value="1"/>
</dbReference>
<comment type="similarity">
    <text evidence="13">Belongs to the succinate/malate CoA ligase beta subunit family. ATP-specific subunit beta subfamily.</text>
</comment>
<dbReference type="Proteomes" id="UP000596742">
    <property type="component" value="Unassembled WGS sequence"/>
</dbReference>
<dbReference type="InterPro" id="IPR034723">
    <property type="entry name" value="Succ_CoA_betaA_euk"/>
</dbReference>
<evidence type="ECO:0000256" key="6">
    <source>
        <dbReference type="ARBA" id="ARBA00022840"/>
    </source>
</evidence>
<evidence type="ECO:0000313" key="15">
    <source>
        <dbReference type="EMBL" id="VDI24061.1"/>
    </source>
</evidence>
<evidence type="ECO:0000256" key="1">
    <source>
        <dbReference type="ARBA" id="ARBA00005064"/>
    </source>
</evidence>
<evidence type="ECO:0000256" key="7">
    <source>
        <dbReference type="ARBA" id="ARBA00022842"/>
    </source>
</evidence>
<keyword evidence="7 13" id="KW-0460">Magnesium</keyword>
<evidence type="ECO:0000256" key="8">
    <source>
        <dbReference type="ARBA" id="ARBA00022946"/>
    </source>
</evidence>
<evidence type="ECO:0000256" key="11">
    <source>
        <dbReference type="ARBA" id="ARBA00053833"/>
    </source>
</evidence>
<comment type="pathway">
    <text evidence="1 13">Carbohydrate metabolism; tricarboxylic acid cycle; succinate from succinyl-CoA (ligase route): step 1/1.</text>
</comment>
<keyword evidence="3 13" id="KW-0436">Ligase</keyword>
<dbReference type="InterPro" id="IPR005809">
    <property type="entry name" value="Succ_CoA_ligase-like_bsu"/>
</dbReference>
<keyword evidence="6 13" id="KW-0067">ATP-binding</keyword>
<dbReference type="GO" id="GO:0000287">
    <property type="term" value="F:magnesium ion binding"/>
    <property type="evidence" value="ECO:0007669"/>
    <property type="project" value="UniProtKB-UniRule"/>
</dbReference>
<dbReference type="Gene3D" id="3.40.50.261">
    <property type="entry name" value="Succinyl-CoA synthetase domains"/>
    <property type="match status" value="1"/>
</dbReference>
<dbReference type="PANTHER" id="PTHR11815:SF1">
    <property type="entry name" value="SUCCINATE--COA LIGASE [ADP-FORMING] SUBUNIT BETA, MITOCHONDRIAL"/>
    <property type="match status" value="1"/>
</dbReference>
<feature type="site" description="Important for substrate specificity" evidence="13">
    <location>
        <position position="103"/>
    </location>
</feature>
<dbReference type="InterPro" id="IPR011761">
    <property type="entry name" value="ATP-grasp"/>
</dbReference>
<dbReference type="NCBIfam" id="TIGR01016">
    <property type="entry name" value="sucCoAbeta"/>
    <property type="match status" value="1"/>
</dbReference>
<dbReference type="NCBIfam" id="NF001913">
    <property type="entry name" value="PRK00696.1"/>
    <property type="match status" value="1"/>
</dbReference>
<evidence type="ECO:0000256" key="4">
    <source>
        <dbReference type="ARBA" id="ARBA00022723"/>
    </source>
</evidence>
<evidence type="ECO:0000256" key="10">
    <source>
        <dbReference type="ARBA" id="ARBA00052879"/>
    </source>
</evidence>
<feature type="binding site" evidence="13">
    <location>
        <begin position="400"/>
        <end position="402"/>
    </location>
    <ligand>
        <name>substrate</name>
        <note>ligand shared with subunit alpha</note>
    </ligand>
</feature>
<organism evidence="15 16">
    <name type="scientific">Mytilus galloprovincialis</name>
    <name type="common">Mediterranean mussel</name>
    <dbReference type="NCBI Taxonomy" id="29158"/>
    <lineage>
        <taxon>Eukaryota</taxon>
        <taxon>Metazoa</taxon>
        <taxon>Spiralia</taxon>
        <taxon>Lophotrochozoa</taxon>
        <taxon>Mollusca</taxon>
        <taxon>Bivalvia</taxon>
        <taxon>Autobranchia</taxon>
        <taxon>Pteriomorphia</taxon>
        <taxon>Mytilida</taxon>
        <taxon>Mytiloidea</taxon>
        <taxon>Mytilidae</taxon>
        <taxon>Mytilinae</taxon>
        <taxon>Mytilus</taxon>
    </lineage>
</organism>
<keyword evidence="8" id="KW-0809">Transit peptide</keyword>
<comment type="subcellular location">
    <subcellularLocation>
        <location evidence="13">Mitochondrion</location>
    </subcellularLocation>
</comment>
<proteinExistence type="inferred from homology"/>
<accession>A0A8B6DSZ3</accession>
<dbReference type="OrthoDB" id="1552at2759"/>
<dbReference type="SUPFAM" id="SSF52210">
    <property type="entry name" value="Succinyl-CoA synthetase domains"/>
    <property type="match status" value="1"/>
</dbReference>